<dbReference type="EMBL" id="JAMQKC010000015">
    <property type="protein sequence ID" value="MDC3417865.1"/>
    <property type="molecule type" value="Genomic_DNA"/>
</dbReference>
<keyword evidence="1" id="KW-0812">Transmembrane</keyword>
<dbReference type="RefSeq" id="WP_272446928.1">
    <property type="nucleotide sequence ID" value="NZ_JAMQKC010000015.1"/>
</dbReference>
<organism evidence="2 3">
    <name type="scientific">Aquibacillus salsiterrae</name>
    <dbReference type="NCBI Taxonomy" id="2950439"/>
    <lineage>
        <taxon>Bacteria</taxon>
        <taxon>Bacillati</taxon>
        <taxon>Bacillota</taxon>
        <taxon>Bacilli</taxon>
        <taxon>Bacillales</taxon>
        <taxon>Bacillaceae</taxon>
        <taxon>Aquibacillus</taxon>
    </lineage>
</organism>
<keyword evidence="3" id="KW-1185">Reference proteome</keyword>
<comment type="caution">
    <text evidence="2">The sequence shown here is derived from an EMBL/GenBank/DDBJ whole genome shotgun (WGS) entry which is preliminary data.</text>
</comment>
<evidence type="ECO:0000256" key="1">
    <source>
        <dbReference type="SAM" id="Phobius"/>
    </source>
</evidence>
<reference evidence="2" key="1">
    <citation type="submission" date="2022-06" db="EMBL/GenBank/DDBJ databases">
        <title>Aquibacillus sp. a new bacterium isolated from soil saline samples.</title>
        <authorList>
            <person name="Galisteo C."/>
            <person name="De La Haba R."/>
            <person name="Sanchez-Porro C."/>
            <person name="Ventosa A."/>
        </authorList>
    </citation>
    <scope>NUCLEOTIDE SEQUENCE</scope>
    <source>
        <strain evidence="2">3ASR75-54</strain>
    </source>
</reference>
<dbReference type="AlphaFoldDB" id="A0A9X4AH17"/>
<keyword evidence="1" id="KW-0472">Membrane</keyword>
<evidence type="ECO:0000313" key="3">
    <source>
        <dbReference type="Proteomes" id="UP001145069"/>
    </source>
</evidence>
<gene>
    <name evidence="2" type="ORF">NC799_13265</name>
</gene>
<protein>
    <submittedName>
        <fullName evidence="2">Uncharacterized protein</fullName>
    </submittedName>
</protein>
<proteinExistence type="predicted"/>
<feature type="transmembrane region" description="Helical" evidence="1">
    <location>
        <begin position="7"/>
        <end position="31"/>
    </location>
</feature>
<accession>A0A9X4AH17</accession>
<keyword evidence="1" id="KW-1133">Transmembrane helix</keyword>
<feature type="transmembrane region" description="Helical" evidence="1">
    <location>
        <begin position="37"/>
        <end position="55"/>
    </location>
</feature>
<sequence length="69" mass="7933">MKRSYVGVIGLSVILLANIIFTQLMVHQFFFQNYDAVLLYMASNIILFPVAILIYKKERDKGESGYAKK</sequence>
<evidence type="ECO:0000313" key="2">
    <source>
        <dbReference type="EMBL" id="MDC3417865.1"/>
    </source>
</evidence>
<name>A0A9X4AH17_9BACI</name>
<dbReference type="Proteomes" id="UP001145069">
    <property type="component" value="Unassembled WGS sequence"/>
</dbReference>